<evidence type="ECO:0000313" key="4">
    <source>
        <dbReference type="EMBL" id="URF07189.1"/>
    </source>
</evidence>
<reference evidence="4" key="3">
    <citation type="submission" date="2022-05" db="EMBL/GenBank/DDBJ databases">
        <authorList>
            <person name="Kunte H.-J."/>
        </authorList>
    </citation>
    <scope>NUCLEOTIDE SEQUENCE</scope>
    <source>
        <strain evidence="4">G5</strain>
    </source>
</reference>
<dbReference type="KEGG" id="ccam:M5D45_18390"/>
<dbReference type="SUPFAM" id="SSF82771">
    <property type="entry name" value="GIY-YIG endonuclease"/>
    <property type="match status" value="1"/>
</dbReference>
<dbReference type="Gene3D" id="3.40.1440.10">
    <property type="entry name" value="GIY-YIG endonuclease"/>
    <property type="match status" value="1"/>
</dbReference>
<reference evidence="4" key="2">
    <citation type="journal article" date="2022" name="Microbiol. Resour. Announc.">
        <title>Genome Sequence of Cupriavidus campinensis Strain G5, a Member of a Bacterial Consortium Capable of Polyethylene Degradation.</title>
        <authorList>
            <person name="Schneider B."/>
            <person name="Pfeiffer F."/>
            <person name="Dyall-Smith M."/>
            <person name="Kunte H.J."/>
        </authorList>
    </citation>
    <scope>NUCLEOTIDE SEQUENCE</scope>
    <source>
        <strain evidence="4">G5</strain>
    </source>
</reference>
<organism evidence="4 6">
    <name type="scientific">Cupriavidus campinensis</name>
    <dbReference type="NCBI Taxonomy" id="151783"/>
    <lineage>
        <taxon>Bacteria</taxon>
        <taxon>Pseudomonadati</taxon>
        <taxon>Pseudomonadota</taxon>
        <taxon>Betaproteobacteria</taxon>
        <taxon>Burkholderiales</taxon>
        <taxon>Burkholderiaceae</taxon>
        <taxon>Cupriavidus</taxon>
    </lineage>
</organism>
<dbReference type="Proteomes" id="UP001056132">
    <property type="component" value="Chromosome 2"/>
</dbReference>
<dbReference type="EMBL" id="CP097331">
    <property type="protein sequence ID" value="URF07189.1"/>
    <property type="molecule type" value="Genomic_DNA"/>
</dbReference>
<gene>
    <name evidence="3" type="ORF">FGG12_18005</name>
    <name evidence="4" type="ORF">M5D45_18390</name>
</gene>
<reference evidence="3 5" key="1">
    <citation type="submission" date="2019-05" db="EMBL/GenBank/DDBJ databases">
        <title>Whole genome sequence analysis of Cupriavidus campinensis S14E4C strain.</title>
        <authorList>
            <person name="Abbaszade G."/>
            <person name="Szabo A."/>
            <person name="Toumi M."/>
            <person name="Toth E."/>
        </authorList>
    </citation>
    <scope>NUCLEOTIDE SEQUENCE [LARGE SCALE GENOMIC DNA]</scope>
    <source>
        <strain evidence="3 5">S14E4C</strain>
    </source>
</reference>
<dbReference type="InterPro" id="IPR050190">
    <property type="entry name" value="UPF0213_domain"/>
</dbReference>
<proteinExistence type="inferred from homology"/>
<evidence type="ECO:0000256" key="1">
    <source>
        <dbReference type="ARBA" id="ARBA00007435"/>
    </source>
</evidence>
<evidence type="ECO:0000313" key="6">
    <source>
        <dbReference type="Proteomes" id="UP001056132"/>
    </source>
</evidence>
<sequence length="100" mass="11403">MPSDKEDLACAEATPWYLYLLECEGNSIYTGITTDVQRRYAQHLAGIGAKYTRSRKPRRLLGWLRYDNKSEALKAELATKRMSAVQKRAFCAVLETEDKA</sequence>
<evidence type="ECO:0000259" key="2">
    <source>
        <dbReference type="PROSITE" id="PS50164"/>
    </source>
</evidence>
<dbReference type="RefSeq" id="WP_144199725.1">
    <property type="nucleotide sequence ID" value="NZ_CAJPVH010000065.1"/>
</dbReference>
<dbReference type="Proteomes" id="UP000318943">
    <property type="component" value="Unassembled WGS sequence"/>
</dbReference>
<dbReference type="InterPro" id="IPR035901">
    <property type="entry name" value="GIY-YIG_endonuc_sf"/>
</dbReference>
<comment type="similarity">
    <text evidence="1">Belongs to the UPF0213 family.</text>
</comment>
<evidence type="ECO:0000313" key="5">
    <source>
        <dbReference type="Proteomes" id="UP000318943"/>
    </source>
</evidence>
<protein>
    <submittedName>
        <fullName evidence="4">GIY-YIG nuclease family protein</fullName>
    </submittedName>
</protein>
<name>A0AAE9I3R6_9BURK</name>
<evidence type="ECO:0000313" key="3">
    <source>
        <dbReference type="EMBL" id="TSP11133.1"/>
    </source>
</evidence>
<feature type="domain" description="GIY-YIG" evidence="2">
    <location>
        <begin position="14"/>
        <end position="89"/>
    </location>
</feature>
<dbReference type="CDD" id="cd10456">
    <property type="entry name" value="GIY-YIG_UPF0213"/>
    <property type="match status" value="1"/>
</dbReference>
<accession>A0AAE9I3R6</accession>
<dbReference type="PANTHER" id="PTHR34477:SF1">
    <property type="entry name" value="UPF0213 PROTEIN YHBQ"/>
    <property type="match status" value="1"/>
</dbReference>
<dbReference type="PANTHER" id="PTHR34477">
    <property type="entry name" value="UPF0213 PROTEIN YHBQ"/>
    <property type="match status" value="1"/>
</dbReference>
<keyword evidence="5" id="KW-1185">Reference proteome</keyword>
<dbReference type="InterPro" id="IPR000305">
    <property type="entry name" value="GIY-YIG_endonuc"/>
</dbReference>
<dbReference type="EMBL" id="VCIZ01000011">
    <property type="protein sequence ID" value="TSP11133.1"/>
    <property type="molecule type" value="Genomic_DNA"/>
</dbReference>
<dbReference type="PROSITE" id="PS50164">
    <property type="entry name" value="GIY_YIG"/>
    <property type="match status" value="1"/>
</dbReference>
<dbReference type="AlphaFoldDB" id="A0AAE9I3R6"/>
<dbReference type="Pfam" id="PF01541">
    <property type="entry name" value="GIY-YIG"/>
    <property type="match status" value="1"/>
</dbReference>